<feature type="transmembrane region" description="Helical" evidence="4">
    <location>
        <begin position="49"/>
        <end position="69"/>
    </location>
</feature>
<dbReference type="Gene3D" id="1.20.1250.20">
    <property type="entry name" value="MFS general substrate transporter like domains"/>
    <property type="match status" value="1"/>
</dbReference>
<feature type="transmembrane region" description="Helical" evidence="4">
    <location>
        <begin position="317"/>
        <end position="338"/>
    </location>
</feature>
<dbReference type="InterPro" id="IPR036259">
    <property type="entry name" value="MFS_trans_sf"/>
</dbReference>
<keyword evidence="7" id="KW-1185">Reference proteome</keyword>
<feature type="transmembrane region" description="Helical" evidence="4">
    <location>
        <begin position="115"/>
        <end position="135"/>
    </location>
</feature>
<keyword evidence="3 4" id="KW-0472">Membrane</keyword>
<accession>A0A429YW13</accession>
<dbReference type="PANTHER" id="PTHR11360">
    <property type="entry name" value="MONOCARBOXYLATE TRANSPORTER"/>
    <property type="match status" value="1"/>
</dbReference>
<feature type="transmembrane region" description="Helical" evidence="4">
    <location>
        <begin position="226"/>
        <end position="253"/>
    </location>
</feature>
<evidence type="ECO:0000313" key="6">
    <source>
        <dbReference type="EMBL" id="RST85629.1"/>
    </source>
</evidence>
<dbReference type="GO" id="GO:0022857">
    <property type="term" value="F:transmembrane transporter activity"/>
    <property type="evidence" value="ECO:0007669"/>
    <property type="project" value="InterPro"/>
</dbReference>
<proteinExistence type="predicted"/>
<feature type="transmembrane region" description="Helical" evidence="4">
    <location>
        <begin position="81"/>
        <end position="103"/>
    </location>
</feature>
<dbReference type="EMBL" id="RWKW01000052">
    <property type="protein sequence ID" value="RST85629.1"/>
    <property type="molecule type" value="Genomic_DNA"/>
</dbReference>
<evidence type="ECO:0000256" key="1">
    <source>
        <dbReference type="ARBA" id="ARBA00022692"/>
    </source>
</evidence>
<keyword evidence="2 4" id="KW-1133">Transmembrane helix</keyword>
<dbReference type="CDD" id="cd17355">
    <property type="entry name" value="MFS_YcxA_like"/>
    <property type="match status" value="1"/>
</dbReference>
<dbReference type="PANTHER" id="PTHR11360:SF284">
    <property type="entry name" value="EG:103B4.3 PROTEIN-RELATED"/>
    <property type="match status" value="1"/>
</dbReference>
<feature type="transmembrane region" description="Helical" evidence="4">
    <location>
        <begin position="147"/>
        <end position="170"/>
    </location>
</feature>
<comment type="caution">
    <text evidence="6">The sequence shown here is derived from an EMBL/GenBank/DDBJ whole genome shotgun (WGS) entry which is preliminary data.</text>
</comment>
<gene>
    <name evidence="6" type="ORF">EJC49_14635</name>
</gene>
<keyword evidence="1 4" id="KW-0812">Transmembrane</keyword>
<name>A0A429YW13_9HYPH</name>
<evidence type="ECO:0000256" key="3">
    <source>
        <dbReference type="ARBA" id="ARBA00023136"/>
    </source>
</evidence>
<feature type="transmembrane region" description="Helical" evidence="4">
    <location>
        <begin position="176"/>
        <end position="195"/>
    </location>
</feature>
<feature type="domain" description="Major facilitator superfamily (MFS) profile" evidence="5">
    <location>
        <begin position="17"/>
        <end position="405"/>
    </location>
</feature>
<evidence type="ECO:0000313" key="7">
    <source>
        <dbReference type="Proteomes" id="UP000278398"/>
    </source>
</evidence>
<dbReference type="AlphaFoldDB" id="A0A429YW13"/>
<feature type="transmembrane region" description="Helical" evidence="4">
    <location>
        <begin position="381"/>
        <end position="400"/>
    </location>
</feature>
<evidence type="ECO:0000256" key="4">
    <source>
        <dbReference type="SAM" id="Phobius"/>
    </source>
</evidence>
<organism evidence="6 7">
    <name type="scientific">Aquibium carbonis</name>
    <dbReference type="NCBI Taxonomy" id="2495581"/>
    <lineage>
        <taxon>Bacteria</taxon>
        <taxon>Pseudomonadati</taxon>
        <taxon>Pseudomonadota</taxon>
        <taxon>Alphaproteobacteria</taxon>
        <taxon>Hyphomicrobiales</taxon>
        <taxon>Phyllobacteriaceae</taxon>
        <taxon>Aquibium</taxon>
    </lineage>
</organism>
<evidence type="ECO:0000259" key="5">
    <source>
        <dbReference type="PROSITE" id="PS50850"/>
    </source>
</evidence>
<feature type="transmembrane region" description="Helical" evidence="4">
    <location>
        <begin position="259"/>
        <end position="279"/>
    </location>
</feature>
<dbReference type="InterPro" id="IPR050327">
    <property type="entry name" value="Proton-linked_MCT"/>
</dbReference>
<dbReference type="Pfam" id="PF07690">
    <property type="entry name" value="MFS_1"/>
    <property type="match status" value="1"/>
</dbReference>
<dbReference type="OrthoDB" id="146345at2"/>
<dbReference type="RefSeq" id="WP_126700677.1">
    <property type="nucleotide sequence ID" value="NZ_RWKW01000052.1"/>
</dbReference>
<protein>
    <submittedName>
        <fullName evidence="6">MFS transporter</fullName>
    </submittedName>
</protein>
<dbReference type="SUPFAM" id="SSF103473">
    <property type="entry name" value="MFS general substrate transporter"/>
    <property type="match status" value="1"/>
</dbReference>
<evidence type="ECO:0000256" key="2">
    <source>
        <dbReference type="ARBA" id="ARBA00022989"/>
    </source>
</evidence>
<dbReference type="InterPro" id="IPR011701">
    <property type="entry name" value="MFS"/>
</dbReference>
<feature type="transmembrane region" description="Helical" evidence="4">
    <location>
        <begin position="12"/>
        <end position="34"/>
    </location>
</feature>
<sequence length="419" mass="43321">MSISTARTPSTGFSIPVIILVVAASTILSISMGIRQSLGLFLPPINAELGVSASAFGFALALQSLIWGISQPIIGALGDRFGARPVVIGCAIIYALGLLLMAWGQPVLGLNAGAGLMVGIGIAGTGFGVLFGAVARVVPAERRVQTLGIVSAAGSLATLLIAPLGQYLIANSGWRTGAIAFVLVALVMAILGVLMGPKPADVKTEADQPGSNIRESLIAAARHPGFIAMTIAFFACGFQLMYITVHLPAFLAFCGVPPTVSATALGVIGLGNAVGSLLAGYLGSRFSQKRLLALAYLMRTITIICFVALPVTPTSTIVFAATMGVLWLGVVPLVSGLIVRLFGLQHFNTLFGFAFFSHQVGAFIGSWLGGLSFDLTGSYTVAWGAMVVIGLSAFLLQWFMDDKPRPWSGNAAVPLPSAA</sequence>
<feature type="transmembrane region" description="Helical" evidence="4">
    <location>
        <begin position="291"/>
        <end position="311"/>
    </location>
</feature>
<reference evidence="6 7" key="1">
    <citation type="submission" date="2018-12" db="EMBL/GenBank/DDBJ databases">
        <title>Mesorhizobium carbonis sp. nov., isolated from coal mine water.</title>
        <authorList>
            <person name="Xin W."/>
            <person name="Xu Z."/>
            <person name="Xiang F."/>
            <person name="Zhang J."/>
            <person name="Xi L."/>
            <person name="Liu J."/>
        </authorList>
    </citation>
    <scope>NUCLEOTIDE SEQUENCE [LARGE SCALE GENOMIC DNA]</scope>
    <source>
        <strain evidence="6 7">B2.3</strain>
    </source>
</reference>
<dbReference type="PROSITE" id="PS50850">
    <property type="entry name" value="MFS"/>
    <property type="match status" value="1"/>
</dbReference>
<dbReference type="Proteomes" id="UP000278398">
    <property type="component" value="Unassembled WGS sequence"/>
</dbReference>
<feature type="transmembrane region" description="Helical" evidence="4">
    <location>
        <begin position="350"/>
        <end position="369"/>
    </location>
</feature>
<dbReference type="InterPro" id="IPR020846">
    <property type="entry name" value="MFS_dom"/>
</dbReference>